<evidence type="ECO:0000313" key="2">
    <source>
        <dbReference type="Proteomes" id="UP000319776"/>
    </source>
</evidence>
<reference evidence="1 2" key="1">
    <citation type="submission" date="2019-06" db="EMBL/GenBank/DDBJ databases">
        <title>Mycoplasma falconis type strain whole genome sequence.</title>
        <authorList>
            <person name="Spergser J."/>
        </authorList>
    </citation>
    <scope>NUCLEOTIDE SEQUENCE [LARGE SCALE GENOMIC DNA]</scope>
    <source>
        <strain evidence="1 2">ATCC 51372</strain>
    </source>
</reference>
<evidence type="ECO:0000313" key="1">
    <source>
        <dbReference type="EMBL" id="TPE57429.1"/>
    </source>
</evidence>
<name>A0A501XAH5_9BACT</name>
<proteinExistence type="predicted"/>
<comment type="caution">
    <text evidence="1">The sequence shown here is derived from an EMBL/GenBank/DDBJ whole genome shotgun (WGS) entry which is preliminary data.</text>
</comment>
<dbReference type="OrthoDB" id="400499at2"/>
<accession>A0A501XAH5</accession>
<sequence>MKRILAENKLVELHMNLACWVDVSNLPNEIPNELFNKEKLTKLKALFDAVKKKLYDTFVNSLPEEIQKMYKHIFIDKNGNNTCWKEFYCSKSTYYRNLKKLFLCLTWLWK</sequence>
<dbReference type="AlphaFoldDB" id="A0A501XAH5"/>
<organism evidence="1 2">
    <name type="scientific">[Mycoplasma] falconis</name>
    <dbReference type="NCBI Taxonomy" id="92403"/>
    <lineage>
        <taxon>Bacteria</taxon>
        <taxon>Bacillati</taxon>
        <taxon>Mycoplasmatota</taxon>
        <taxon>Mycoplasmoidales</taxon>
        <taxon>Metamycoplasmataceae</taxon>
        <taxon>Metamycoplasma</taxon>
    </lineage>
</organism>
<gene>
    <name evidence="1" type="ORF">FJO69_01605</name>
</gene>
<protein>
    <submittedName>
        <fullName evidence="1">Uncharacterized protein</fullName>
    </submittedName>
</protein>
<dbReference type="RefSeq" id="WP_140781261.1">
    <property type="nucleotide sequence ID" value="NZ_VFSS01000004.1"/>
</dbReference>
<keyword evidence="2" id="KW-1185">Reference proteome</keyword>
<dbReference type="EMBL" id="VFSS01000004">
    <property type="protein sequence ID" value="TPE57429.1"/>
    <property type="molecule type" value="Genomic_DNA"/>
</dbReference>
<dbReference type="Proteomes" id="UP000319776">
    <property type="component" value="Unassembled WGS sequence"/>
</dbReference>